<evidence type="ECO:0000313" key="2">
    <source>
        <dbReference type="Proteomes" id="UP001149860"/>
    </source>
</evidence>
<accession>A0ACD5DD83</accession>
<reference evidence="1" key="1">
    <citation type="submission" date="2024-08" db="EMBL/GenBank/DDBJ databases">
        <title>Lentilactobacillus sp. nov., isolated from tree bark.</title>
        <authorList>
            <person name="Phuengjayaem S."/>
            <person name="Tanasupawat S."/>
        </authorList>
    </citation>
    <scope>NUCLEOTIDE SEQUENCE</scope>
    <source>
        <strain evidence="1">SPB1-3</strain>
    </source>
</reference>
<name>A0ACD5DD83_9LACO</name>
<dbReference type="Proteomes" id="UP001149860">
    <property type="component" value="Chromosome"/>
</dbReference>
<organism evidence="1 2">
    <name type="scientific">Lentilactobacillus terminaliae</name>
    <dbReference type="NCBI Taxonomy" id="3003483"/>
    <lineage>
        <taxon>Bacteria</taxon>
        <taxon>Bacillati</taxon>
        <taxon>Bacillota</taxon>
        <taxon>Bacilli</taxon>
        <taxon>Lactobacillales</taxon>
        <taxon>Lactobacillaceae</taxon>
        <taxon>Lentilactobacillus</taxon>
    </lineage>
</organism>
<protein>
    <submittedName>
        <fullName evidence="1">Uncharacterized protein</fullName>
    </submittedName>
</protein>
<evidence type="ECO:0000313" key="1">
    <source>
        <dbReference type="EMBL" id="XFD39181.1"/>
    </source>
</evidence>
<keyword evidence="2" id="KW-1185">Reference proteome</keyword>
<dbReference type="EMBL" id="CP168151">
    <property type="protein sequence ID" value="XFD39181.1"/>
    <property type="molecule type" value="Genomic_DNA"/>
</dbReference>
<sequence length="143" mass="15752">MSFSIVHLNSLTISGTQSHLSDPVDTDLSVISQEKQTALNNFDYSDIDQPLFAVNYSEAGDSVYILGTSNNDSNITFDVPEGDYAEFTITTSNREAADQEISVMYSEVGMSKQYAISDNFSLEQLSPQGIIEKFFIPIVSKEA</sequence>
<gene>
    <name evidence="1" type="ORF">O0236_007025</name>
</gene>
<proteinExistence type="predicted"/>